<protein>
    <recommendedName>
        <fullName evidence="3">DUF4276 domain-containing protein</fullName>
    </recommendedName>
</protein>
<sequence>MRKPVEHPAQRKIAFLVDGDKEKLLVEALARKVIERHRPASQPGLVTIRLAGTPREGVFSLVEVLLTQDYQRFLILFNTGSTSRRRIAYMASEIHEPLVRVRLEDKVSIIPLVPSIESWVLADEEALARAAGRRWTGDVPHEQGRPEDVLRELLGGWGPREQKRVARYLDPERMRGKDKSFDAFVRALQLALGARHLPVSEEREPAVT</sequence>
<organism evidence="1 2">
    <name type="scientific">Archangium violaceum Cb vi76</name>
    <dbReference type="NCBI Taxonomy" id="1406225"/>
    <lineage>
        <taxon>Bacteria</taxon>
        <taxon>Pseudomonadati</taxon>
        <taxon>Myxococcota</taxon>
        <taxon>Myxococcia</taxon>
        <taxon>Myxococcales</taxon>
        <taxon>Cystobacterineae</taxon>
        <taxon>Archangiaceae</taxon>
        <taxon>Archangium</taxon>
    </lineage>
</organism>
<evidence type="ECO:0008006" key="3">
    <source>
        <dbReference type="Google" id="ProtNLM"/>
    </source>
</evidence>
<dbReference type="AlphaFoldDB" id="A0A084SS02"/>
<gene>
    <name evidence="1" type="ORF">Q664_23070</name>
</gene>
<reference evidence="1 2" key="1">
    <citation type="submission" date="2014-07" db="EMBL/GenBank/DDBJ databases">
        <title>Draft Genome Sequence of Gephyronic Acid Producer, Cystobacter violaceus Strain Cb vi76.</title>
        <authorList>
            <person name="Stevens D.C."/>
            <person name="Young J."/>
            <person name="Carmichael R."/>
            <person name="Tan J."/>
            <person name="Taylor R.E."/>
        </authorList>
    </citation>
    <scope>NUCLEOTIDE SEQUENCE [LARGE SCALE GENOMIC DNA]</scope>
    <source>
        <strain evidence="1 2">Cb vi76</strain>
    </source>
</reference>
<evidence type="ECO:0000313" key="1">
    <source>
        <dbReference type="EMBL" id="KFA91237.1"/>
    </source>
</evidence>
<accession>A0A084SS02</accession>
<dbReference type="EMBL" id="JPMI01000154">
    <property type="protein sequence ID" value="KFA91237.1"/>
    <property type="molecule type" value="Genomic_DNA"/>
</dbReference>
<dbReference type="Proteomes" id="UP000028547">
    <property type="component" value="Unassembled WGS sequence"/>
</dbReference>
<dbReference type="RefSeq" id="WP_043399197.1">
    <property type="nucleotide sequence ID" value="NZ_JPMI01000154.1"/>
</dbReference>
<comment type="caution">
    <text evidence="1">The sequence shown here is derived from an EMBL/GenBank/DDBJ whole genome shotgun (WGS) entry which is preliminary data.</text>
</comment>
<proteinExistence type="predicted"/>
<evidence type="ECO:0000313" key="2">
    <source>
        <dbReference type="Proteomes" id="UP000028547"/>
    </source>
</evidence>
<name>A0A084SS02_9BACT</name>